<name>A0A6A6DUP0_9PEZI</name>
<reference evidence="2" key="1">
    <citation type="journal article" date="2020" name="Stud. Mycol.">
        <title>101 Dothideomycetes genomes: a test case for predicting lifestyles and emergence of pathogens.</title>
        <authorList>
            <person name="Haridas S."/>
            <person name="Albert R."/>
            <person name="Binder M."/>
            <person name="Bloem J."/>
            <person name="Labutti K."/>
            <person name="Salamov A."/>
            <person name="Andreopoulos B."/>
            <person name="Baker S."/>
            <person name="Barry K."/>
            <person name="Bills G."/>
            <person name="Bluhm B."/>
            <person name="Cannon C."/>
            <person name="Castanera R."/>
            <person name="Culley D."/>
            <person name="Daum C."/>
            <person name="Ezra D."/>
            <person name="Gonzalez J."/>
            <person name="Henrissat B."/>
            <person name="Kuo A."/>
            <person name="Liang C."/>
            <person name="Lipzen A."/>
            <person name="Lutzoni F."/>
            <person name="Magnuson J."/>
            <person name="Mondo S."/>
            <person name="Nolan M."/>
            <person name="Ohm R."/>
            <person name="Pangilinan J."/>
            <person name="Park H.-J."/>
            <person name="Ramirez L."/>
            <person name="Alfaro M."/>
            <person name="Sun H."/>
            <person name="Tritt A."/>
            <person name="Yoshinaga Y."/>
            <person name="Zwiers L.-H."/>
            <person name="Turgeon B."/>
            <person name="Goodwin S."/>
            <person name="Spatafora J."/>
            <person name="Crous P."/>
            <person name="Grigoriev I."/>
        </authorList>
    </citation>
    <scope>NUCLEOTIDE SEQUENCE</scope>
    <source>
        <strain evidence="2">CBS 207.26</strain>
    </source>
</reference>
<evidence type="ECO:0000256" key="1">
    <source>
        <dbReference type="SAM" id="MobiDB-lite"/>
    </source>
</evidence>
<evidence type="ECO:0000313" key="2">
    <source>
        <dbReference type="EMBL" id="KAF2182485.1"/>
    </source>
</evidence>
<keyword evidence="3" id="KW-1185">Reference proteome</keyword>
<proteinExistence type="predicted"/>
<accession>A0A6A6DUP0</accession>
<dbReference type="Proteomes" id="UP000800200">
    <property type="component" value="Unassembled WGS sequence"/>
</dbReference>
<dbReference type="AlphaFoldDB" id="A0A6A6DUP0"/>
<organism evidence="2 3">
    <name type="scientific">Zopfia rhizophila CBS 207.26</name>
    <dbReference type="NCBI Taxonomy" id="1314779"/>
    <lineage>
        <taxon>Eukaryota</taxon>
        <taxon>Fungi</taxon>
        <taxon>Dikarya</taxon>
        <taxon>Ascomycota</taxon>
        <taxon>Pezizomycotina</taxon>
        <taxon>Dothideomycetes</taxon>
        <taxon>Dothideomycetes incertae sedis</taxon>
        <taxon>Zopfiaceae</taxon>
        <taxon>Zopfia</taxon>
    </lineage>
</organism>
<sequence>MYRSHPRNTSPRMPKRKQENRHNNRRKHQAPKYTSCVPKSPSSPCAVSESLKHTRKYTGITGTIKAAQNGL</sequence>
<dbReference type="EMBL" id="ML994647">
    <property type="protein sequence ID" value="KAF2182485.1"/>
    <property type="molecule type" value="Genomic_DNA"/>
</dbReference>
<protein>
    <submittedName>
        <fullName evidence="2">Uncharacterized protein</fullName>
    </submittedName>
</protein>
<evidence type="ECO:0000313" key="3">
    <source>
        <dbReference type="Proteomes" id="UP000800200"/>
    </source>
</evidence>
<feature type="region of interest" description="Disordered" evidence="1">
    <location>
        <begin position="1"/>
        <end position="48"/>
    </location>
</feature>
<gene>
    <name evidence="2" type="ORF">K469DRAFT_222599</name>
</gene>